<feature type="domain" description="EGF-like" evidence="3">
    <location>
        <begin position="286"/>
        <end position="321"/>
    </location>
</feature>
<dbReference type="SUPFAM" id="SSF57196">
    <property type="entry name" value="EGF/Laminin"/>
    <property type="match status" value="2"/>
</dbReference>
<dbReference type="PROSITE" id="PS50026">
    <property type="entry name" value="EGF_3"/>
    <property type="match status" value="2"/>
</dbReference>
<dbReference type="Proteomes" id="UP000055048">
    <property type="component" value="Unassembled WGS sequence"/>
</dbReference>
<protein>
    <recommendedName>
        <fullName evidence="3">EGF-like domain-containing protein</fullName>
    </recommendedName>
</protein>
<comment type="caution">
    <text evidence="4">The sequence shown here is derived from an EMBL/GenBank/DDBJ whole genome shotgun (WGS) entry which is preliminary data.</text>
</comment>
<evidence type="ECO:0000313" key="4">
    <source>
        <dbReference type="EMBL" id="KRX44868.1"/>
    </source>
</evidence>
<keyword evidence="2" id="KW-0812">Transmembrane</keyword>
<reference evidence="4 5" key="1">
    <citation type="submission" date="2015-01" db="EMBL/GenBank/DDBJ databases">
        <title>Evolution of Trichinella species and genotypes.</title>
        <authorList>
            <person name="Korhonen P.K."/>
            <person name="Edoardo P."/>
            <person name="Giuseppe L.R."/>
            <person name="Gasser R.B."/>
        </authorList>
    </citation>
    <scope>NUCLEOTIDE SEQUENCE [LARGE SCALE GENOMIC DNA]</scope>
    <source>
        <strain evidence="4">ISS417</strain>
    </source>
</reference>
<organism evidence="4 5">
    <name type="scientific">Trichinella murrelli</name>
    <dbReference type="NCBI Taxonomy" id="144512"/>
    <lineage>
        <taxon>Eukaryota</taxon>
        <taxon>Metazoa</taxon>
        <taxon>Ecdysozoa</taxon>
        <taxon>Nematoda</taxon>
        <taxon>Enoplea</taxon>
        <taxon>Dorylaimia</taxon>
        <taxon>Trichinellida</taxon>
        <taxon>Trichinellidae</taxon>
        <taxon>Trichinella</taxon>
    </lineage>
</organism>
<feature type="disulfide bond" evidence="1">
    <location>
        <begin position="311"/>
        <end position="320"/>
    </location>
</feature>
<dbReference type="PROSITE" id="PS00022">
    <property type="entry name" value="EGF_1"/>
    <property type="match status" value="2"/>
</dbReference>
<dbReference type="EMBL" id="JYDJ01000087">
    <property type="protein sequence ID" value="KRX44868.1"/>
    <property type="molecule type" value="Genomic_DNA"/>
</dbReference>
<evidence type="ECO:0000313" key="5">
    <source>
        <dbReference type="Proteomes" id="UP000055048"/>
    </source>
</evidence>
<feature type="disulfide bond" evidence="1">
    <location>
        <begin position="381"/>
        <end position="390"/>
    </location>
</feature>
<keyword evidence="1" id="KW-0245">EGF-like domain</keyword>
<evidence type="ECO:0000256" key="1">
    <source>
        <dbReference type="PROSITE-ProRule" id="PRU00076"/>
    </source>
</evidence>
<keyword evidence="2" id="KW-1133">Transmembrane helix</keyword>
<keyword evidence="2" id="KW-0472">Membrane</keyword>
<accession>A0A0V0U0R4</accession>
<sequence>MLSGLLVGLIGAVEKCPSDIDKNLYNGYELRKGYCLTYLELDEEKKLLSEPSDDWFEFAKKECAEKLPNGTIHPAICTESSKLDIKYDYEFDNYDATALRGFKILSAHLIKAANSNETTLNVEIEFSNGTRLTVTEDTAQHLLCIKNRLKHILKRKDFPLCNDIEISIPPYAKHGTMSIVGSKIKSFFNCKNEHPYAFVLCASTYAYNCVEHVNKNYSQGCTECRPGFTGALCNHDTRVQASRRAYEEQCVTVQKASRAKRVNKSNLNIICDGAKVQFDANKIYTGLKQRKTECYNGGTQVVLENHTDCACLSNFTGSHCQIRINQLNCTPGYHLSNTTGYEICLCSKTNTTYSCLTVLKNYCKNKGIPVMRRSNVVNCECATNLSGERCEMNESKVLNKGVIFSFTFLAVFMIALLVTLCICPPKYDDQTKPNNH</sequence>
<keyword evidence="5" id="KW-1185">Reference proteome</keyword>
<dbReference type="AlphaFoldDB" id="A0A0V0U0R4"/>
<comment type="caution">
    <text evidence="1">Lacks conserved residue(s) required for the propagation of feature annotation.</text>
</comment>
<keyword evidence="1" id="KW-1015">Disulfide bond</keyword>
<dbReference type="Gene3D" id="2.10.25.10">
    <property type="entry name" value="Laminin"/>
    <property type="match status" value="1"/>
</dbReference>
<name>A0A0V0U0R4_9BILA</name>
<feature type="transmembrane region" description="Helical" evidence="2">
    <location>
        <begin position="402"/>
        <end position="423"/>
    </location>
</feature>
<evidence type="ECO:0000259" key="3">
    <source>
        <dbReference type="PROSITE" id="PS50026"/>
    </source>
</evidence>
<dbReference type="InterPro" id="IPR000742">
    <property type="entry name" value="EGF"/>
</dbReference>
<feature type="domain" description="EGF-like" evidence="3">
    <location>
        <begin position="351"/>
        <end position="391"/>
    </location>
</feature>
<proteinExistence type="predicted"/>
<evidence type="ECO:0000256" key="2">
    <source>
        <dbReference type="SAM" id="Phobius"/>
    </source>
</evidence>
<gene>
    <name evidence="4" type="ORF">T05_3383</name>
</gene>